<proteinExistence type="predicted"/>
<evidence type="ECO:0000313" key="2">
    <source>
        <dbReference type="EMBL" id="SDW33033.1"/>
    </source>
</evidence>
<keyword evidence="1" id="KW-0812">Transmembrane</keyword>
<keyword evidence="3" id="KW-1185">Reference proteome</keyword>
<dbReference type="EMBL" id="FNOI01000001">
    <property type="protein sequence ID" value="SDW33033.1"/>
    <property type="molecule type" value="Genomic_DNA"/>
</dbReference>
<protein>
    <submittedName>
        <fullName evidence="2">Uncharacterized protein</fullName>
    </submittedName>
</protein>
<dbReference type="Proteomes" id="UP000199441">
    <property type="component" value="Unassembled WGS sequence"/>
</dbReference>
<reference evidence="3" key="1">
    <citation type="submission" date="2016-10" db="EMBL/GenBank/DDBJ databases">
        <authorList>
            <person name="Varghese N."/>
            <person name="Submissions S."/>
        </authorList>
    </citation>
    <scope>NUCLEOTIDE SEQUENCE [LARGE SCALE GENOMIC DNA]</scope>
    <source>
        <strain evidence="3">DSM 26922</strain>
    </source>
</reference>
<dbReference type="RefSeq" id="WP_089944942.1">
    <property type="nucleotide sequence ID" value="NZ_FNOI01000001.1"/>
</dbReference>
<feature type="transmembrane region" description="Helical" evidence="1">
    <location>
        <begin position="135"/>
        <end position="156"/>
    </location>
</feature>
<gene>
    <name evidence="2" type="ORF">SAMN04488001_0873</name>
</gene>
<keyword evidence="1" id="KW-1133">Transmembrane helix</keyword>
<evidence type="ECO:0000313" key="3">
    <source>
        <dbReference type="Proteomes" id="UP000199441"/>
    </source>
</evidence>
<accession>A0A1H2SMZ8</accession>
<name>A0A1H2SMZ8_9RHOB</name>
<keyword evidence="1" id="KW-0472">Membrane</keyword>
<sequence length="261" mass="28720">MVADPASQFNSITAKRLDALVRGKNTKTLERLLNERWRSLEITQINGTFAKLREAAQISVDYGSNAVVHYVTDQKLQTRVADATRTMHELCGTEPDPEAGDPAKPKSMSALITQAVARKTDGDATIQGGVRLTSIYSILAVFTLLALGTPYTVAWVRSMMLKQHPCRIDAVVHGKDGDYTGQVVMLSVRGFTFRIAAKHTRKFAENIEKGASCLVRVGRESIQVRLKNAVRTDTHEASFVMKTEIPEARLVTILAQPPAQT</sequence>
<dbReference type="AlphaFoldDB" id="A0A1H2SMZ8"/>
<evidence type="ECO:0000256" key="1">
    <source>
        <dbReference type="SAM" id="Phobius"/>
    </source>
</evidence>
<organism evidence="2 3">
    <name type="scientific">Litoreibacter albidus</name>
    <dbReference type="NCBI Taxonomy" id="670155"/>
    <lineage>
        <taxon>Bacteria</taxon>
        <taxon>Pseudomonadati</taxon>
        <taxon>Pseudomonadota</taxon>
        <taxon>Alphaproteobacteria</taxon>
        <taxon>Rhodobacterales</taxon>
        <taxon>Roseobacteraceae</taxon>
        <taxon>Litoreibacter</taxon>
    </lineage>
</organism>